<dbReference type="InterPro" id="IPR050109">
    <property type="entry name" value="HTH-type_TetR-like_transc_reg"/>
</dbReference>
<accession>A0ABN2AP28</accession>
<dbReference type="Pfam" id="PF00440">
    <property type="entry name" value="TetR_N"/>
    <property type="match status" value="1"/>
</dbReference>
<dbReference type="InterPro" id="IPR009057">
    <property type="entry name" value="Homeodomain-like_sf"/>
</dbReference>
<reference evidence="6 7" key="1">
    <citation type="journal article" date="2019" name="Int. J. Syst. Evol. Microbiol.">
        <title>The Global Catalogue of Microorganisms (GCM) 10K type strain sequencing project: providing services to taxonomists for standard genome sequencing and annotation.</title>
        <authorList>
            <consortium name="The Broad Institute Genomics Platform"/>
            <consortium name="The Broad Institute Genome Sequencing Center for Infectious Disease"/>
            <person name="Wu L."/>
            <person name="Ma J."/>
        </authorList>
    </citation>
    <scope>NUCLEOTIDE SEQUENCE [LARGE SCALE GENOMIC DNA]</scope>
    <source>
        <strain evidence="6 7">JCM 15933</strain>
    </source>
</reference>
<evidence type="ECO:0000259" key="5">
    <source>
        <dbReference type="PROSITE" id="PS50977"/>
    </source>
</evidence>
<dbReference type="InterPro" id="IPR001647">
    <property type="entry name" value="HTH_TetR"/>
</dbReference>
<evidence type="ECO:0000256" key="1">
    <source>
        <dbReference type="ARBA" id="ARBA00023015"/>
    </source>
</evidence>
<dbReference type="SUPFAM" id="SSF46689">
    <property type="entry name" value="Homeodomain-like"/>
    <property type="match status" value="1"/>
</dbReference>
<dbReference type="RefSeq" id="WP_344503941.1">
    <property type="nucleotide sequence ID" value="NZ_BAAAQD010000008.1"/>
</dbReference>
<gene>
    <name evidence="6" type="ORF">GCM10009827_044780</name>
</gene>
<comment type="caution">
    <text evidence="6">The sequence shown here is derived from an EMBL/GenBank/DDBJ whole genome shotgun (WGS) entry which is preliminary data.</text>
</comment>
<sequence>MTNLSGRRVQAARNDGVILAAARDVFLEDPKAPIAAVAERAGVGISALYRRYKGKDDLLRTLCHDGLRTFVAEAEAAAEEPDGWAALVRFLRGVVEADVHSLTVHLAGTFTSTPEMRADAVRAGVLAGDLVRRAHEDGGLRPDVVVADVTLILEACAAIRVPDRDRTAELRRRQLALLLDGMRRDGTDLRSVLPGPPPDAAELNWRWAQSRQPAQRDATE</sequence>
<keyword evidence="3" id="KW-0804">Transcription</keyword>
<dbReference type="InterPro" id="IPR036271">
    <property type="entry name" value="Tet_transcr_reg_TetR-rel_C_sf"/>
</dbReference>
<evidence type="ECO:0000256" key="4">
    <source>
        <dbReference type="PROSITE-ProRule" id="PRU00335"/>
    </source>
</evidence>
<organism evidence="6 7">
    <name type="scientific">Dactylosporangium maewongense</name>
    <dbReference type="NCBI Taxonomy" id="634393"/>
    <lineage>
        <taxon>Bacteria</taxon>
        <taxon>Bacillati</taxon>
        <taxon>Actinomycetota</taxon>
        <taxon>Actinomycetes</taxon>
        <taxon>Micromonosporales</taxon>
        <taxon>Micromonosporaceae</taxon>
        <taxon>Dactylosporangium</taxon>
    </lineage>
</organism>
<dbReference type="SUPFAM" id="SSF48498">
    <property type="entry name" value="Tetracyclin repressor-like, C-terminal domain"/>
    <property type="match status" value="1"/>
</dbReference>
<dbReference type="Proteomes" id="UP001501470">
    <property type="component" value="Unassembled WGS sequence"/>
</dbReference>
<keyword evidence="1" id="KW-0805">Transcription regulation</keyword>
<dbReference type="Gene3D" id="1.10.357.10">
    <property type="entry name" value="Tetracycline Repressor, domain 2"/>
    <property type="match status" value="1"/>
</dbReference>
<feature type="DNA-binding region" description="H-T-H motif" evidence="4">
    <location>
        <begin position="33"/>
        <end position="52"/>
    </location>
</feature>
<dbReference type="EMBL" id="BAAAQD010000008">
    <property type="protein sequence ID" value="GAA1523425.1"/>
    <property type="molecule type" value="Genomic_DNA"/>
</dbReference>
<feature type="domain" description="HTH tetR-type" evidence="5">
    <location>
        <begin position="12"/>
        <end position="70"/>
    </location>
</feature>
<evidence type="ECO:0000313" key="6">
    <source>
        <dbReference type="EMBL" id="GAA1523425.1"/>
    </source>
</evidence>
<name>A0ABN2AP28_9ACTN</name>
<evidence type="ECO:0000256" key="3">
    <source>
        <dbReference type="ARBA" id="ARBA00023163"/>
    </source>
</evidence>
<dbReference type="Pfam" id="PF21597">
    <property type="entry name" value="TetR_C_43"/>
    <property type="match status" value="1"/>
</dbReference>
<dbReference type="PANTHER" id="PTHR30055">
    <property type="entry name" value="HTH-TYPE TRANSCRIPTIONAL REGULATOR RUTR"/>
    <property type="match status" value="1"/>
</dbReference>
<protein>
    <submittedName>
        <fullName evidence="6">TetR/AcrR family transcriptional regulator</fullName>
    </submittedName>
</protein>
<dbReference type="PANTHER" id="PTHR30055:SF234">
    <property type="entry name" value="HTH-TYPE TRANSCRIPTIONAL REGULATOR BETI"/>
    <property type="match status" value="1"/>
</dbReference>
<keyword evidence="2 4" id="KW-0238">DNA-binding</keyword>
<keyword evidence="7" id="KW-1185">Reference proteome</keyword>
<dbReference type="PROSITE" id="PS50977">
    <property type="entry name" value="HTH_TETR_2"/>
    <property type="match status" value="1"/>
</dbReference>
<evidence type="ECO:0000313" key="7">
    <source>
        <dbReference type="Proteomes" id="UP001501470"/>
    </source>
</evidence>
<proteinExistence type="predicted"/>
<dbReference type="InterPro" id="IPR049445">
    <property type="entry name" value="TetR_SbtR-like_C"/>
</dbReference>
<evidence type="ECO:0000256" key="2">
    <source>
        <dbReference type="ARBA" id="ARBA00023125"/>
    </source>
</evidence>